<feature type="transmembrane region" description="Helical" evidence="1">
    <location>
        <begin position="96"/>
        <end position="121"/>
    </location>
</feature>
<dbReference type="GO" id="GO:0016780">
    <property type="term" value="F:phosphotransferase activity, for other substituted phosphate groups"/>
    <property type="evidence" value="ECO:0007669"/>
    <property type="project" value="InterPro"/>
</dbReference>
<dbReference type="EMBL" id="CAFBMP010000003">
    <property type="protein sequence ID" value="CAB4897317.1"/>
    <property type="molecule type" value="Genomic_DNA"/>
</dbReference>
<reference evidence="2" key="1">
    <citation type="submission" date="2020-05" db="EMBL/GenBank/DDBJ databases">
        <authorList>
            <person name="Chiriac C."/>
            <person name="Salcher M."/>
            <person name="Ghai R."/>
            <person name="Kavagutti S V."/>
        </authorList>
    </citation>
    <scope>NUCLEOTIDE SEQUENCE</scope>
</reference>
<sequence length="193" mass="21810">MHGDAKITGIVRTWLVISYKIAKLLSRLKFTPNKLTFLGLVFGVLLFIYAQSPWAPIFLIFSLICDGVDGSLAIFTSNTTRWGAILDSIIDRITEFFWILAIYKIGADERLLLVVIVIASIQEYTRARAGGLGMQQVGVVTFAERPVRASFIFTTFIAYAMSLSIINQLVIIWLLLQLISFFMIIRFTYLKLS</sequence>
<gene>
    <name evidence="2" type="ORF">UFOPK3608_00132</name>
</gene>
<evidence type="ECO:0000256" key="1">
    <source>
        <dbReference type="SAM" id="Phobius"/>
    </source>
</evidence>
<dbReference type="GO" id="GO:0016020">
    <property type="term" value="C:membrane"/>
    <property type="evidence" value="ECO:0007669"/>
    <property type="project" value="InterPro"/>
</dbReference>
<feature type="transmembrane region" description="Helical" evidence="1">
    <location>
        <begin position="35"/>
        <end position="51"/>
    </location>
</feature>
<accession>A0A6J7FP97</accession>
<feature type="transmembrane region" description="Helical" evidence="1">
    <location>
        <begin position="156"/>
        <end position="185"/>
    </location>
</feature>
<dbReference type="AlphaFoldDB" id="A0A6J7FP97"/>
<keyword evidence="1" id="KW-1133">Transmembrane helix</keyword>
<protein>
    <submittedName>
        <fullName evidence="2">Unannotated protein</fullName>
    </submittedName>
</protein>
<dbReference type="InterPro" id="IPR000462">
    <property type="entry name" value="CDP-OH_P_trans"/>
</dbReference>
<dbReference type="GO" id="GO:0008654">
    <property type="term" value="P:phospholipid biosynthetic process"/>
    <property type="evidence" value="ECO:0007669"/>
    <property type="project" value="InterPro"/>
</dbReference>
<organism evidence="2">
    <name type="scientific">freshwater metagenome</name>
    <dbReference type="NCBI Taxonomy" id="449393"/>
    <lineage>
        <taxon>unclassified sequences</taxon>
        <taxon>metagenomes</taxon>
        <taxon>ecological metagenomes</taxon>
    </lineage>
</organism>
<proteinExistence type="predicted"/>
<evidence type="ECO:0000313" key="2">
    <source>
        <dbReference type="EMBL" id="CAB4897317.1"/>
    </source>
</evidence>
<dbReference type="InterPro" id="IPR043130">
    <property type="entry name" value="CDP-OH_PTrfase_TM_dom"/>
</dbReference>
<keyword evidence="1" id="KW-0812">Transmembrane</keyword>
<dbReference type="Pfam" id="PF01066">
    <property type="entry name" value="CDP-OH_P_transf"/>
    <property type="match status" value="1"/>
</dbReference>
<keyword evidence="1" id="KW-0472">Membrane</keyword>
<dbReference type="Gene3D" id="1.20.120.1760">
    <property type="match status" value="1"/>
</dbReference>
<name>A0A6J7FP97_9ZZZZ</name>